<feature type="transmembrane region" description="Helical" evidence="8">
    <location>
        <begin position="33"/>
        <end position="53"/>
    </location>
</feature>
<reference evidence="10 11" key="1">
    <citation type="submission" date="2020-10" db="EMBL/GenBank/DDBJ databases">
        <title>Pygocentrus nattereri (red-bellied piranha) genome, fPygNat1, primary haplotype.</title>
        <authorList>
            <person name="Myers G."/>
            <person name="Meyer A."/>
            <person name="Karagic N."/>
            <person name="Pippel M."/>
            <person name="Winkler S."/>
            <person name="Tracey A."/>
            <person name="Wood J."/>
            <person name="Formenti G."/>
            <person name="Howe K."/>
            <person name="Fedrigo O."/>
            <person name="Jarvis E.D."/>
        </authorList>
    </citation>
    <scope>NUCLEOTIDE SEQUENCE [LARGE SCALE GENOMIC DNA]</scope>
</reference>
<feature type="transmembrane region" description="Helical" evidence="8">
    <location>
        <begin position="102"/>
        <end position="122"/>
    </location>
</feature>
<comment type="subcellular location">
    <subcellularLocation>
        <location evidence="1">Membrane</location>
        <topology evidence="1">Multi-pass membrane protein</topology>
    </subcellularLocation>
</comment>
<reference evidence="10" key="3">
    <citation type="submission" date="2025-09" db="UniProtKB">
        <authorList>
            <consortium name="Ensembl"/>
        </authorList>
    </citation>
    <scope>IDENTIFICATION</scope>
</reference>
<dbReference type="Gene3D" id="1.20.1070.10">
    <property type="entry name" value="Rhodopsin 7-helix transmembrane proteins"/>
    <property type="match status" value="1"/>
</dbReference>
<evidence type="ECO:0000256" key="7">
    <source>
        <dbReference type="ARBA" id="ARBA00023224"/>
    </source>
</evidence>
<evidence type="ECO:0000313" key="10">
    <source>
        <dbReference type="Ensembl" id="ENSPNAP00000023041.2"/>
    </source>
</evidence>
<dbReference type="InterPro" id="IPR017452">
    <property type="entry name" value="GPCR_Rhodpsn_7TM"/>
</dbReference>
<dbReference type="PANTHER" id="PTHR45695:SF9">
    <property type="entry name" value="LEUCOKININ RECEPTOR"/>
    <property type="match status" value="1"/>
</dbReference>
<feature type="domain" description="G-protein coupled receptors family 1 profile" evidence="9">
    <location>
        <begin position="41"/>
        <end position="300"/>
    </location>
</feature>
<dbReference type="GO" id="GO:0004930">
    <property type="term" value="F:G protein-coupled receptor activity"/>
    <property type="evidence" value="ECO:0007669"/>
    <property type="project" value="UniProtKB-KW"/>
</dbReference>
<feature type="transmembrane region" description="Helical" evidence="8">
    <location>
        <begin position="242"/>
        <end position="264"/>
    </location>
</feature>
<keyword evidence="2 8" id="KW-0812">Transmembrane</keyword>
<keyword evidence="7" id="KW-0807">Transducer</keyword>
<feature type="transmembrane region" description="Helical" evidence="8">
    <location>
        <begin position="65"/>
        <end position="90"/>
    </location>
</feature>
<dbReference type="PRINTS" id="PR00237">
    <property type="entry name" value="GPCRRHODOPSN"/>
</dbReference>
<evidence type="ECO:0000256" key="1">
    <source>
        <dbReference type="ARBA" id="ARBA00004141"/>
    </source>
</evidence>
<evidence type="ECO:0000259" key="9">
    <source>
        <dbReference type="PROSITE" id="PS50262"/>
    </source>
</evidence>
<proteinExistence type="predicted"/>
<evidence type="ECO:0000256" key="8">
    <source>
        <dbReference type="SAM" id="Phobius"/>
    </source>
</evidence>
<dbReference type="PANTHER" id="PTHR45695">
    <property type="entry name" value="LEUCOKININ RECEPTOR-RELATED"/>
    <property type="match status" value="1"/>
</dbReference>
<dbReference type="Proteomes" id="UP001501920">
    <property type="component" value="Chromosome 21"/>
</dbReference>
<keyword evidence="3 8" id="KW-1133">Transmembrane helix</keyword>
<dbReference type="OMA" id="YGPFSVF"/>
<dbReference type="InterPro" id="IPR000276">
    <property type="entry name" value="GPCR_Rhodpsn"/>
</dbReference>
<keyword evidence="4" id="KW-0297">G-protein coupled receptor</keyword>
<reference evidence="10" key="2">
    <citation type="submission" date="2025-08" db="UniProtKB">
        <authorList>
            <consortium name="Ensembl"/>
        </authorList>
    </citation>
    <scope>IDENTIFICATION</scope>
</reference>
<dbReference type="STRING" id="42514.ENSPNAP00000023041"/>
<feature type="transmembrane region" description="Helical" evidence="8">
    <location>
        <begin position="199"/>
        <end position="221"/>
    </location>
</feature>
<dbReference type="PROSITE" id="PS50262">
    <property type="entry name" value="G_PROTEIN_RECEP_F1_2"/>
    <property type="match status" value="1"/>
</dbReference>
<evidence type="ECO:0000256" key="5">
    <source>
        <dbReference type="ARBA" id="ARBA00023136"/>
    </source>
</evidence>
<dbReference type="SMART" id="SM01381">
    <property type="entry name" value="7TM_GPCR_Srsx"/>
    <property type="match status" value="1"/>
</dbReference>
<evidence type="ECO:0000256" key="2">
    <source>
        <dbReference type="ARBA" id="ARBA00022692"/>
    </source>
</evidence>
<organism evidence="10 11">
    <name type="scientific">Pygocentrus nattereri</name>
    <name type="common">Red-bellied piranha</name>
    <dbReference type="NCBI Taxonomy" id="42514"/>
    <lineage>
        <taxon>Eukaryota</taxon>
        <taxon>Metazoa</taxon>
        <taxon>Chordata</taxon>
        <taxon>Craniata</taxon>
        <taxon>Vertebrata</taxon>
        <taxon>Euteleostomi</taxon>
        <taxon>Actinopterygii</taxon>
        <taxon>Neopterygii</taxon>
        <taxon>Teleostei</taxon>
        <taxon>Ostariophysi</taxon>
        <taxon>Characiformes</taxon>
        <taxon>Characoidei</taxon>
        <taxon>Pygocentrus</taxon>
    </lineage>
</organism>
<evidence type="ECO:0000256" key="4">
    <source>
        <dbReference type="ARBA" id="ARBA00023040"/>
    </source>
</evidence>
<keyword evidence="5 8" id="KW-0472">Membrane</keyword>
<evidence type="ECO:0000313" key="11">
    <source>
        <dbReference type="Proteomes" id="UP001501920"/>
    </source>
</evidence>
<evidence type="ECO:0000256" key="3">
    <source>
        <dbReference type="ARBA" id="ARBA00022989"/>
    </source>
</evidence>
<dbReference type="Ensembl" id="ENSPNAT00000013634.2">
    <property type="protein sequence ID" value="ENSPNAP00000023041.2"/>
    <property type="gene ID" value="ENSPNAG00000007591.2"/>
</dbReference>
<sequence length="397" mass="44213">MDNTTEPGNVDKASNRSGPTDVERVLVPILDTFILVTGVVGHVLVIIIICRMLKRGSNRNGTDILLLSLSVADLLLLSCIPYQTVAIATYHWPFGDFMCKAVSFLGAMCTSASAFTLAALAFSRYITVVHPTKAYRWRRDGRIKVATGVLWLPAIVLASPQFAWRTLVPGTETHEALEDLICFNFLSDTGQLAYSVCHFLFAFAFPLVVIVVAYGNIYRFLRKARQGRTSHTDRLEHYQTQVTHTSVLLVLAFALCWLPSYGLMFAQLAYQPGNLSHYGPFDTFARVMAISSTVVNPILYVFMSHKFRKELKELIGRKTLSLPLTCFELIPCTTKVSALQKKVAFSSAYKECVLCTSHISKMCNIVGTPKDKPGVQQGLKGPNHWNVKEFNVKCKLC</sequence>
<dbReference type="GO" id="GO:0005886">
    <property type="term" value="C:plasma membrane"/>
    <property type="evidence" value="ECO:0007669"/>
    <property type="project" value="TreeGrafter"/>
</dbReference>
<name>A0A3B4DIU8_PYGNA</name>
<keyword evidence="11" id="KW-1185">Reference proteome</keyword>
<keyword evidence="6" id="KW-0675">Receptor</keyword>
<dbReference type="AlphaFoldDB" id="A0A3B4DIU8"/>
<accession>A0A3B4DIU8</accession>
<evidence type="ECO:0000256" key="6">
    <source>
        <dbReference type="ARBA" id="ARBA00023170"/>
    </source>
</evidence>
<dbReference type="SUPFAM" id="SSF81321">
    <property type="entry name" value="Family A G protein-coupled receptor-like"/>
    <property type="match status" value="1"/>
</dbReference>
<dbReference type="Pfam" id="PF00001">
    <property type="entry name" value="7tm_1"/>
    <property type="match status" value="1"/>
</dbReference>
<feature type="transmembrane region" description="Helical" evidence="8">
    <location>
        <begin position="284"/>
        <end position="303"/>
    </location>
</feature>
<dbReference type="GeneTree" id="ENSGT01150000286969"/>
<feature type="transmembrane region" description="Helical" evidence="8">
    <location>
        <begin position="143"/>
        <end position="164"/>
    </location>
</feature>
<protein>
    <recommendedName>
        <fullName evidence="9">G-protein coupled receptors family 1 profile domain-containing protein</fullName>
    </recommendedName>
</protein>